<feature type="transmembrane region" description="Helical" evidence="6">
    <location>
        <begin position="325"/>
        <end position="344"/>
    </location>
</feature>
<protein>
    <submittedName>
        <fullName evidence="8">Transporter</fullName>
    </submittedName>
</protein>
<dbReference type="InterPro" id="IPR036259">
    <property type="entry name" value="MFS_trans_sf"/>
</dbReference>
<dbReference type="Proteomes" id="UP000482084">
    <property type="component" value="Unassembled WGS sequence"/>
</dbReference>
<dbReference type="PANTHER" id="PTHR23528:SF1">
    <property type="entry name" value="MAJOR FACILITATOR SUPERFAMILY (MFS) PROFILE DOMAIN-CONTAINING PROTEIN"/>
    <property type="match status" value="1"/>
</dbReference>
<dbReference type="InterPro" id="IPR011701">
    <property type="entry name" value="MFS"/>
</dbReference>
<feature type="compositionally biased region" description="Polar residues" evidence="5">
    <location>
        <begin position="1"/>
        <end position="12"/>
    </location>
</feature>
<feature type="region of interest" description="Disordered" evidence="5">
    <location>
        <begin position="1"/>
        <end position="34"/>
    </location>
</feature>
<gene>
    <name evidence="8" type="ORF">DSM100688_1629</name>
</gene>
<keyword evidence="3 6" id="KW-1133">Transmembrane helix</keyword>
<reference evidence="8 9" key="1">
    <citation type="submission" date="2019-10" db="EMBL/GenBank/DDBJ databases">
        <title>Characterization of the phylogenetic diversity of two novel species belonging to the genus Bifidobacterium: Bifidobacterium cebidarum sp. nov. and Bifidobacterium leontopitheci sp. nov.</title>
        <authorList>
            <person name="Lugli G.A."/>
            <person name="Duranti S."/>
            <person name="Milani C."/>
            <person name="Turroni F."/>
            <person name="Ventura M."/>
        </authorList>
    </citation>
    <scope>NUCLEOTIDE SEQUENCE [LARGE SCALE GENOMIC DNA]</scope>
    <source>
        <strain evidence="8 9">DSM 100688</strain>
    </source>
</reference>
<dbReference type="InterPro" id="IPR020846">
    <property type="entry name" value="MFS_dom"/>
</dbReference>
<dbReference type="PROSITE" id="PS50850">
    <property type="entry name" value="MFS"/>
    <property type="match status" value="1"/>
</dbReference>
<dbReference type="SUPFAM" id="SSF103473">
    <property type="entry name" value="MFS general substrate transporter"/>
    <property type="match status" value="1"/>
</dbReference>
<name>A0A6L4WZH2_9BIFI</name>
<feature type="compositionally biased region" description="Polar residues" evidence="5">
    <location>
        <begin position="23"/>
        <end position="34"/>
    </location>
</feature>
<dbReference type="GO" id="GO:0022857">
    <property type="term" value="F:transmembrane transporter activity"/>
    <property type="evidence" value="ECO:0007669"/>
    <property type="project" value="InterPro"/>
</dbReference>
<evidence type="ECO:0000313" key="8">
    <source>
        <dbReference type="EMBL" id="KAB8287542.1"/>
    </source>
</evidence>
<evidence type="ECO:0000256" key="1">
    <source>
        <dbReference type="ARBA" id="ARBA00004651"/>
    </source>
</evidence>
<evidence type="ECO:0000259" key="7">
    <source>
        <dbReference type="PROSITE" id="PS50850"/>
    </source>
</evidence>
<dbReference type="RefSeq" id="WP_204316702.1">
    <property type="nucleotide sequence ID" value="NZ_WBSM01000008.1"/>
</dbReference>
<keyword evidence="9" id="KW-1185">Reference proteome</keyword>
<feature type="transmembrane region" description="Helical" evidence="6">
    <location>
        <begin position="203"/>
        <end position="223"/>
    </location>
</feature>
<evidence type="ECO:0000256" key="6">
    <source>
        <dbReference type="SAM" id="Phobius"/>
    </source>
</evidence>
<organism evidence="8 9">
    <name type="scientific">Bifidobacterium ramosum</name>
    <dbReference type="NCBI Taxonomy" id="1798158"/>
    <lineage>
        <taxon>Bacteria</taxon>
        <taxon>Bacillati</taxon>
        <taxon>Actinomycetota</taxon>
        <taxon>Actinomycetes</taxon>
        <taxon>Bifidobacteriales</taxon>
        <taxon>Bifidobacteriaceae</taxon>
        <taxon>Bifidobacterium</taxon>
    </lineage>
</organism>
<feature type="transmembrane region" description="Helical" evidence="6">
    <location>
        <begin position="293"/>
        <end position="313"/>
    </location>
</feature>
<evidence type="ECO:0000256" key="4">
    <source>
        <dbReference type="ARBA" id="ARBA00023136"/>
    </source>
</evidence>
<dbReference type="Pfam" id="PF07690">
    <property type="entry name" value="MFS_1"/>
    <property type="match status" value="2"/>
</dbReference>
<proteinExistence type="predicted"/>
<feature type="domain" description="Major facilitator superfamily (MFS) profile" evidence="7">
    <location>
        <begin position="254"/>
        <end position="439"/>
    </location>
</feature>
<feature type="transmembrane region" description="Helical" evidence="6">
    <location>
        <begin position="81"/>
        <end position="105"/>
    </location>
</feature>
<evidence type="ECO:0000256" key="3">
    <source>
        <dbReference type="ARBA" id="ARBA00022989"/>
    </source>
</evidence>
<feature type="transmembrane region" description="Helical" evidence="6">
    <location>
        <begin position="263"/>
        <end position="281"/>
    </location>
</feature>
<sequence>MTSISMPQQSQAGRKKTVAPDTKTPQSGGSSVADAQQPKLPYILCAGLFFGPLTWMGPVGAGRNILTPQIFSNIDPAGKVAAVAMMSSFVSLAGLIANFVFGALSDVTRTRWGKRKPYIVGGLIVQALMFVVIANVTSIGAIIAGWVVVAVAENAIAATMVAQQSDRIAPRWRGTASMCWGVGWTCCQIITIIASQFLGNPQAGMYLLAGISLVLGLVHVLLMNEGSNLDEPRVRFDAGDLLSHFFLPIHGARDYYLALGGKLLMVVGGTCVSLYQLYIFTDYIHLSVDATKIAVATMTSISMVTGIVFGVIAGPLADRFGRLKAPVAISVIFIGVAAIFPFVWPQAWAMYAFGVITGVANGVYNSIDGALNLAVLPNKDTAGKDLGIINFANTLSQIIGTAIAGGIITLFGTYRAVFPASFVISLLGACLFFCIRKVK</sequence>
<dbReference type="PRINTS" id="PR01036">
    <property type="entry name" value="TCRTETB"/>
</dbReference>
<feature type="transmembrane region" description="Helical" evidence="6">
    <location>
        <begin position="174"/>
        <end position="197"/>
    </location>
</feature>
<dbReference type="Gene3D" id="1.20.1250.20">
    <property type="entry name" value="MFS general substrate transporter like domains"/>
    <property type="match status" value="2"/>
</dbReference>
<comment type="caution">
    <text evidence="8">The sequence shown here is derived from an EMBL/GenBank/DDBJ whole genome shotgun (WGS) entry which is preliminary data.</text>
</comment>
<dbReference type="EMBL" id="WBSM01000008">
    <property type="protein sequence ID" value="KAB8287542.1"/>
    <property type="molecule type" value="Genomic_DNA"/>
</dbReference>
<feature type="transmembrane region" description="Helical" evidence="6">
    <location>
        <begin position="142"/>
        <end position="162"/>
    </location>
</feature>
<keyword evidence="4 6" id="KW-0472">Membrane</keyword>
<dbReference type="GO" id="GO:0005886">
    <property type="term" value="C:plasma membrane"/>
    <property type="evidence" value="ECO:0007669"/>
    <property type="project" value="UniProtKB-SubCell"/>
</dbReference>
<dbReference type="PANTHER" id="PTHR23528">
    <property type="match status" value="1"/>
</dbReference>
<evidence type="ECO:0000313" key="9">
    <source>
        <dbReference type="Proteomes" id="UP000482084"/>
    </source>
</evidence>
<keyword evidence="2 6" id="KW-0812">Transmembrane</keyword>
<accession>A0A6L4WZH2</accession>
<feature type="transmembrane region" description="Helical" evidence="6">
    <location>
        <begin position="417"/>
        <end position="435"/>
    </location>
</feature>
<comment type="subcellular location">
    <subcellularLocation>
        <location evidence="1">Cell membrane</location>
        <topology evidence="1">Multi-pass membrane protein</topology>
    </subcellularLocation>
</comment>
<evidence type="ECO:0000256" key="2">
    <source>
        <dbReference type="ARBA" id="ARBA00022692"/>
    </source>
</evidence>
<feature type="transmembrane region" description="Helical" evidence="6">
    <location>
        <begin position="117"/>
        <end position="136"/>
    </location>
</feature>
<feature type="transmembrane region" description="Helical" evidence="6">
    <location>
        <begin position="350"/>
        <end position="376"/>
    </location>
</feature>
<dbReference type="AlphaFoldDB" id="A0A6L4WZH2"/>
<evidence type="ECO:0000256" key="5">
    <source>
        <dbReference type="SAM" id="MobiDB-lite"/>
    </source>
</evidence>
<feature type="transmembrane region" description="Helical" evidence="6">
    <location>
        <begin position="388"/>
        <end position="411"/>
    </location>
</feature>
<feature type="transmembrane region" description="Helical" evidence="6">
    <location>
        <begin position="40"/>
        <end position="61"/>
    </location>
</feature>